<accession>A0A076MQJ7</accession>
<feature type="domain" description="Aldehyde oxidase/xanthine dehydrogenase a/b hammerhead" evidence="4">
    <location>
        <begin position="12"/>
        <end position="113"/>
    </location>
</feature>
<protein>
    <submittedName>
        <fullName evidence="5">Aldehyde oxidase and xanthine dehydrogenase, a/b hammerhead</fullName>
    </submittedName>
</protein>
<sequence length="249" mass="26463">MPTRLDAPLKVTGGAKYGVDHNFPGMVYGYIVVSTIAHGEIESMDVTAAKSAPGVLGVYSPFDPRALNQATTPMFGETWVPLRDRQVTYVGQPIGFVVAETFEQARAAYRELPPLTSLEDGLATAIEASPGHVDAPPTLSVLEDAVESIKDAIAAGPVVVDATYRTASQNHTPMEPHSAVAVWADDTLTVYSGNQGAHLQAMALAMALGLDPAAVRAVNRSWVARSAARAAPRRPRSSRPPRPARWAGR</sequence>
<evidence type="ECO:0000256" key="1">
    <source>
        <dbReference type="ARBA" id="ARBA00022505"/>
    </source>
</evidence>
<dbReference type="PANTHER" id="PTHR11908">
    <property type="entry name" value="XANTHINE DEHYDROGENASE"/>
    <property type="match status" value="1"/>
</dbReference>
<dbReference type="GO" id="GO:0016491">
    <property type="term" value="F:oxidoreductase activity"/>
    <property type="evidence" value="ECO:0007669"/>
    <property type="project" value="UniProtKB-KW"/>
</dbReference>
<dbReference type="SUPFAM" id="SSF54665">
    <property type="entry name" value="CO dehydrogenase molybdoprotein N-domain-like"/>
    <property type="match status" value="1"/>
</dbReference>
<proteinExistence type="predicted"/>
<name>A0A076MQJ7_AMYME</name>
<dbReference type="HOGENOM" id="CLU_1135548_0_0_11"/>
<dbReference type="PANTHER" id="PTHR11908:SF132">
    <property type="entry name" value="ALDEHYDE OXIDASE 1-RELATED"/>
    <property type="match status" value="1"/>
</dbReference>
<evidence type="ECO:0000313" key="5">
    <source>
        <dbReference type="EMBL" id="AIJ23158.1"/>
    </source>
</evidence>
<keyword evidence="2" id="KW-0560">Oxidoreductase</keyword>
<dbReference type="SUPFAM" id="SSF56003">
    <property type="entry name" value="Molybdenum cofactor-binding domain"/>
    <property type="match status" value="1"/>
</dbReference>
<dbReference type="EMBL" id="CP009110">
    <property type="protein sequence ID" value="AIJ23158.1"/>
    <property type="molecule type" value="Genomic_DNA"/>
</dbReference>
<keyword evidence="6" id="KW-1185">Reference proteome</keyword>
<dbReference type="InterPro" id="IPR037165">
    <property type="entry name" value="AldOxase/xan_DH_Mopterin-bd_sf"/>
</dbReference>
<evidence type="ECO:0000256" key="2">
    <source>
        <dbReference type="ARBA" id="ARBA00023002"/>
    </source>
</evidence>
<dbReference type="InterPro" id="IPR008274">
    <property type="entry name" value="AldOxase/xan_DH_MoCoBD1"/>
</dbReference>
<dbReference type="Proteomes" id="UP000062973">
    <property type="component" value="Chromosome"/>
</dbReference>
<dbReference type="Pfam" id="PF01315">
    <property type="entry name" value="Ald_Xan_dh_C"/>
    <property type="match status" value="1"/>
</dbReference>
<reference evidence="5 6" key="1">
    <citation type="submission" date="2014-07" db="EMBL/GenBank/DDBJ databases">
        <title>Whole Genome Sequence of the Amycolatopsis methanolica 239.</title>
        <authorList>
            <person name="Tang B."/>
        </authorList>
    </citation>
    <scope>NUCLEOTIDE SEQUENCE [LARGE SCALE GENOMIC DNA]</scope>
    <source>
        <strain evidence="5 6">239</strain>
    </source>
</reference>
<evidence type="ECO:0000259" key="4">
    <source>
        <dbReference type="SMART" id="SM01008"/>
    </source>
</evidence>
<dbReference type="SMART" id="SM01008">
    <property type="entry name" value="Ald_Xan_dh_C"/>
    <property type="match status" value="1"/>
</dbReference>
<dbReference type="KEGG" id="amq:AMETH_3066"/>
<dbReference type="Pfam" id="PF02738">
    <property type="entry name" value="MoCoBD_1"/>
    <property type="match status" value="1"/>
</dbReference>
<dbReference type="GO" id="GO:0005506">
    <property type="term" value="F:iron ion binding"/>
    <property type="evidence" value="ECO:0007669"/>
    <property type="project" value="InterPro"/>
</dbReference>
<dbReference type="InterPro" id="IPR000674">
    <property type="entry name" value="Ald_Oxase/Xan_DH_a/b"/>
</dbReference>
<dbReference type="eggNOG" id="COG1529">
    <property type="taxonomic scope" value="Bacteria"/>
</dbReference>
<dbReference type="STRING" id="1068978.AMETH_3066"/>
<evidence type="ECO:0000256" key="3">
    <source>
        <dbReference type="SAM" id="MobiDB-lite"/>
    </source>
</evidence>
<organism evidence="5 6">
    <name type="scientific">Amycolatopsis methanolica 239</name>
    <dbReference type="NCBI Taxonomy" id="1068978"/>
    <lineage>
        <taxon>Bacteria</taxon>
        <taxon>Bacillati</taxon>
        <taxon>Actinomycetota</taxon>
        <taxon>Actinomycetes</taxon>
        <taxon>Pseudonocardiales</taxon>
        <taxon>Pseudonocardiaceae</taxon>
        <taxon>Amycolatopsis</taxon>
        <taxon>Amycolatopsis methanolica group</taxon>
    </lineage>
</organism>
<dbReference type="InterPro" id="IPR016208">
    <property type="entry name" value="Ald_Oxase/xanthine_DH-like"/>
</dbReference>
<evidence type="ECO:0000313" key="6">
    <source>
        <dbReference type="Proteomes" id="UP000062973"/>
    </source>
</evidence>
<keyword evidence="1" id="KW-0500">Molybdenum</keyword>
<feature type="region of interest" description="Disordered" evidence="3">
    <location>
        <begin position="225"/>
        <end position="249"/>
    </location>
</feature>
<dbReference type="Gene3D" id="3.90.1170.50">
    <property type="entry name" value="Aldehyde oxidase/xanthine dehydrogenase, a/b hammerhead"/>
    <property type="match status" value="1"/>
</dbReference>
<dbReference type="AlphaFoldDB" id="A0A076MQJ7"/>
<dbReference type="InterPro" id="IPR036856">
    <property type="entry name" value="Ald_Oxase/Xan_DH_a/b_sf"/>
</dbReference>
<dbReference type="Gene3D" id="3.30.365.10">
    <property type="entry name" value="Aldehyde oxidase/xanthine dehydrogenase, molybdopterin binding domain"/>
    <property type="match status" value="2"/>
</dbReference>
<gene>
    <name evidence="5" type="ORF">AMETH_3066</name>
</gene>
<dbReference type="PATRIC" id="fig|1068978.7.peg.3273"/>